<proteinExistence type="predicted"/>
<sequence>MCGCQKGTLSFPLARHYPAVCRLCGDAYSVNHRLCVWGNVSFPLRGCDDSDEEGSANLTGTALALAGPLCSAGCPIIFYPSLTGCTGLPAALRLPHPPPPVTHAGEPRGPPDMHAESQNIMRSYALHGALEQSYQNLQRATFGSSFSSLVFFVQECLSGTGYRDKGRAADGPPLQAGSSHASLAEADLVRVALAEQ</sequence>
<gene>
    <name evidence="1" type="ORF">E1301_Tti019904</name>
</gene>
<reference evidence="1 2" key="1">
    <citation type="journal article" date="2019" name="Mol. Ecol. Resour.">
        <title>Chromosome-level genome assembly of Triplophysa tibetana, a fish adapted to the harsh high-altitude environment of the Tibetan Plateau.</title>
        <authorList>
            <person name="Yang X."/>
            <person name="Liu H."/>
            <person name="Ma Z."/>
            <person name="Zou Y."/>
            <person name="Zou M."/>
            <person name="Mao Y."/>
            <person name="Li X."/>
            <person name="Wang H."/>
            <person name="Chen T."/>
            <person name="Wang W."/>
            <person name="Yang R."/>
        </authorList>
    </citation>
    <scope>NUCLEOTIDE SEQUENCE [LARGE SCALE GENOMIC DNA]</scope>
    <source>
        <strain evidence="1">TTIB1903HZAU</strain>
        <tissue evidence="1">Muscle</tissue>
    </source>
</reference>
<dbReference type="AlphaFoldDB" id="A0A5A9PDD7"/>
<name>A0A5A9PDD7_9TELE</name>
<protein>
    <submittedName>
        <fullName evidence="1">Uncharacterized protein</fullName>
    </submittedName>
</protein>
<evidence type="ECO:0000313" key="1">
    <source>
        <dbReference type="EMBL" id="KAA0719933.1"/>
    </source>
</evidence>
<comment type="caution">
    <text evidence="1">The sequence shown here is derived from an EMBL/GenBank/DDBJ whole genome shotgun (WGS) entry which is preliminary data.</text>
</comment>
<keyword evidence="2" id="KW-1185">Reference proteome</keyword>
<dbReference type="Proteomes" id="UP000324632">
    <property type="component" value="Chromosome 6"/>
</dbReference>
<organism evidence="1 2">
    <name type="scientific">Triplophysa tibetana</name>
    <dbReference type="NCBI Taxonomy" id="1572043"/>
    <lineage>
        <taxon>Eukaryota</taxon>
        <taxon>Metazoa</taxon>
        <taxon>Chordata</taxon>
        <taxon>Craniata</taxon>
        <taxon>Vertebrata</taxon>
        <taxon>Euteleostomi</taxon>
        <taxon>Actinopterygii</taxon>
        <taxon>Neopterygii</taxon>
        <taxon>Teleostei</taxon>
        <taxon>Ostariophysi</taxon>
        <taxon>Cypriniformes</taxon>
        <taxon>Nemacheilidae</taxon>
        <taxon>Triplophysa</taxon>
    </lineage>
</organism>
<dbReference type="EMBL" id="SOYY01000006">
    <property type="protein sequence ID" value="KAA0719933.1"/>
    <property type="molecule type" value="Genomic_DNA"/>
</dbReference>
<accession>A0A5A9PDD7</accession>
<evidence type="ECO:0000313" key="2">
    <source>
        <dbReference type="Proteomes" id="UP000324632"/>
    </source>
</evidence>